<dbReference type="AlphaFoldDB" id="A0AAD6C882"/>
<dbReference type="Proteomes" id="UP001213681">
    <property type="component" value="Unassembled WGS sequence"/>
</dbReference>
<feature type="region of interest" description="Disordered" evidence="2">
    <location>
        <begin position="326"/>
        <end position="347"/>
    </location>
</feature>
<feature type="region of interest" description="Disordered" evidence="2">
    <location>
        <begin position="837"/>
        <end position="911"/>
    </location>
</feature>
<name>A0AAD6C882_9EURO</name>
<accession>A0AAD6C882</accession>
<feature type="compositionally biased region" description="Polar residues" evidence="2">
    <location>
        <begin position="326"/>
        <end position="343"/>
    </location>
</feature>
<feature type="coiled-coil region" evidence="1">
    <location>
        <begin position="154"/>
        <end position="211"/>
    </location>
</feature>
<evidence type="ECO:0008006" key="5">
    <source>
        <dbReference type="Google" id="ProtNLM"/>
    </source>
</evidence>
<feature type="compositionally biased region" description="Polar residues" evidence="2">
    <location>
        <begin position="467"/>
        <end position="492"/>
    </location>
</feature>
<dbReference type="RefSeq" id="XP_056767381.1">
    <property type="nucleotide sequence ID" value="XM_056908763.1"/>
</dbReference>
<reference evidence="3" key="2">
    <citation type="journal article" date="2023" name="IMA Fungus">
        <title>Comparative genomic study of the Penicillium genus elucidates a diverse pangenome and 15 lateral gene transfer events.</title>
        <authorList>
            <person name="Petersen C."/>
            <person name="Sorensen T."/>
            <person name="Nielsen M.R."/>
            <person name="Sondergaard T.E."/>
            <person name="Sorensen J.L."/>
            <person name="Fitzpatrick D.A."/>
            <person name="Frisvad J.C."/>
            <person name="Nielsen K.L."/>
        </authorList>
    </citation>
    <scope>NUCLEOTIDE SEQUENCE</scope>
    <source>
        <strain evidence="3">IBT 16125</strain>
    </source>
</reference>
<feature type="region of interest" description="Disordered" evidence="2">
    <location>
        <begin position="378"/>
        <end position="401"/>
    </location>
</feature>
<gene>
    <name evidence="3" type="ORF">N7458_005381</name>
</gene>
<feature type="compositionally biased region" description="Basic and acidic residues" evidence="2">
    <location>
        <begin position="886"/>
        <end position="899"/>
    </location>
</feature>
<evidence type="ECO:0000313" key="3">
    <source>
        <dbReference type="EMBL" id="KAJ5454425.1"/>
    </source>
</evidence>
<evidence type="ECO:0000256" key="2">
    <source>
        <dbReference type="SAM" id="MobiDB-lite"/>
    </source>
</evidence>
<proteinExistence type="predicted"/>
<evidence type="ECO:0000256" key="1">
    <source>
        <dbReference type="SAM" id="Coils"/>
    </source>
</evidence>
<keyword evidence="1" id="KW-0175">Coiled coil</keyword>
<feature type="region of interest" description="Disordered" evidence="2">
    <location>
        <begin position="427"/>
        <end position="534"/>
    </location>
</feature>
<feature type="region of interest" description="Disordered" evidence="2">
    <location>
        <begin position="1"/>
        <end position="126"/>
    </location>
</feature>
<feature type="compositionally biased region" description="Polar residues" evidence="2">
    <location>
        <begin position="510"/>
        <end position="534"/>
    </location>
</feature>
<feature type="compositionally biased region" description="Low complexity" evidence="2">
    <location>
        <begin position="15"/>
        <end position="25"/>
    </location>
</feature>
<feature type="compositionally biased region" description="Polar residues" evidence="2">
    <location>
        <begin position="54"/>
        <end position="71"/>
    </location>
</feature>
<feature type="compositionally biased region" description="Basic and acidic residues" evidence="2">
    <location>
        <begin position="104"/>
        <end position="118"/>
    </location>
</feature>
<feature type="region of interest" description="Disordered" evidence="2">
    <location>
        <begin position="558"/>
        <end position="668"/>
    </location>
</feature>
<dbReference type="EMBL" id="JAPVEA010000005">
    <property type="protein sequence ID" value="KAJ5454425.1"/>
    <property type="molecule type" value="Genomic_DNA"/>
</dbReference>
<feature type="compositionally biased region" description="Basic residues" evidence="2">
    <location>
        <begin position="900"/>
        <end position="911"/>
    </location>
</feature>
<dbReference type="GeneID" id="81599006"/>
<keyword evidence="4" id="KW-1185">Reference proteome</keyword>
<feature type="compositionally biased region" description="Basic and acidic residues" evidence="2">
    <location>
        <begin position="850"/>
        <end position="860"/>
    </location>
</feature>
<evidence type="ECO:0000313" key="4">
    <source>
        <dbReference type="Proteomes" id="UP001213681"/>
    </source>
</evidence>
<protein>
    <recommendedName>
        <fullName evidence="5">Centrosomin N-terminal motif 1 domain-containing protein</fullName>
    </recommendedName>
</protein>
<feature type="region of interest" description="Disordered" evidence="2">
    <location>
        <begin position="725"/>
        <end position="747"/>
    </location>
</feature>
<organism evidence="3 4">
    <name type="scientific">Penicillium daleae</name>
    <dbReference type="NCBI Taxonomy" id="63821"/>
    <lineage>
        <taxon>Eukaryota</taxon>
        <taxon>Fungi</taxon>
        <taxon>Dikarya</taxon>
        <taxon>Ascomycota</taxon>
        <taxon>Pezizomycotina</taxon>
        <taxon>Eurotiomycetes</taxon>
        <taxon>Eurotiomycetidae</taxon>
        <taxon>Eurotiales</taxon>
        <taxon>Aspergillaceae</taxon>
        <taxon>Penicillium</taxon>
    </lineage>
</organism>
<reference evidence="3" key="1">
    <citation type="submission" date="2022-12" db="EMBL/GenBank/DDBJ databases">
        <authorList>
            <person name="Petersen C."/>
        </authorList>
    </citation>
    <scope>NUCLEOTIDE SEQUENCE</scope>
    <source>
        <strain evidence="3">IBT 16125</strain>
    </source>
</reference>
<sequence length="911" mass="101144">MDAAMKDAKTQRRSPAAPAVAAAAAHSTRSQDPVYHTDAAPSARRASSKRRSSQTPDISTPTLVNPASTLLQDLLKEQRAHRSSRGPLPEDWDDVGPRTPDGSRIQEDSASEKARKVSEALTTGQRQPKEMGMREMDQYVSKMNKLNFDLKLEVHHRSEQMKQLREKVQRMEEMEVELQRMHKLEEEVLELRNVGKENRRLHEENEILSQELEKRNVAVTEAVQLICQLEAKIDELESGGRTSQMSMSRLVLDGPNATTPKGQTMIEIPERTSSKRKSAAMTQSLQSRSFELHQLTKAPSFLRDEHQSTATLRSLYAPENNVSRSAMSALTKSESSNTLNRSPESPRLSVLSECSELNPIGSQSEWDDYDKLDIPVRRAPSTTSSLDSYVPPTEREESKNHQIDRWMGSQPDAFDTIIRRRQARAMSAASSSVGPTFGGELYSRKPTRSRPPLDAIFGGARLPPTPDTMSTACAPANNGSNGSIAAQRSPKSGQDKWFAGRPVERHRSASELTSRRSFNGGESVQTNCSDTPRLETTNPCSRTFLPYINVANKASELLGPGSPNHPSSQILGDPFQRSSNADTMTSKMIRHETPTKPRSKSVSPEFGRSDGWDSPSPPLTPTDWIAAAKQRPRSRKEPNPPRTISQAAFHDDQSIASYPTEADTPRIPTLDMNTLDILENDFAEMPMAECSKPEPEPVPETRRRISFKPRFFHRNNNTKRLQSSPIANEFHATDDDEEDGAPSPIIPKTRNVANARRRPVSQIITSSADIDSSSLPTTHGLDSPFEHKSLHQSLMESRGTSISMNGAATISGRPSTSHSTETHKRRSSLGIFGWVKGMTGKRSEPASPMKAEKGKAKENDPPTWAAGDDLPRSATPDSFNMPVVRPRSEMTMHSDDQGRRPRYVGRHSRRV</sequence>
<feature type="compositionally biased region" description="Polar residues" evidence="2">
    <location>
        <begin position="564"/>
        <end position="586"/>
    </location>
</feature>
<comment type="caution">
    <text evidence="3">The sequence shown here is derived from an EMBL/GenBank/DDBJ whole genome shotgun (WGS) entry which is preliminary data.</text>
</comment>
<feature type="compositionally biased region" description="Basic and acidic residues" evidence="2">
    <location>
        <begin position="1"/>
        <end position="10"/>
    </location>
</feature>